<reference evidence="1" key="2">
    <citation type="journal article" date="2022" name="Res Sq">
        <title>Evolution of multicellular longitudinally dividing oral cavity symbionts (Neisseriaceae).</title>
        <authorList>
            <person name="Nyongesa S."/>
            <person name="Weber P."/>
            <person name="Bernet E."/>
            <person name="Pullido F."/>
            <person name="Nieckarz M."/>
            <person name="Delaby M."/>
            <person name="Nieves C."/>
            <person name="Viehboeck T."/>
            <person name="Krause N."/>
            <person name="Rivera-Millot A."/>
            <person name="Nakamura A."/>
            <person name="Vischer N."/>
            <person name="VanNieuwenhze M."/>
            <person name="Brun Y."/>
            <person name="Cava F."/>
            <person name="Bulgheresi S."/>
            <person name="Veyrier F."/>
        </authorList>
    </citation>
    <scope>NUCLEOTIDE SEQUENCE</scope>
    <source>
        <strain evidence="1">SAG 1488-6</strain>
    </source>
</reference>
<dbReference type="Proteomes" id="UP000832034">
    <property type="component" value="Chromosome"/>
</dbReference>
<organism evidence="1 2">
    <name type="scientific">Vitreoscilla stercoraria</name>
    <dbReference type="NCBI Taxonomy" id="61"/>
    <lineage>
        <taxon>Bacteria</taxon>
        <taxon>Pseudomonadati</taxon>
        <taxon>Pseudomonadota</taxon>
        <taxon>Betaproteobacteria</taxon>
        <taxon>Neisseriales</taxon>
        <taxon>Neisseriaceae</taxon>
        <taxon>Vitreoscilla</taxon>
    </lineage>
</organism>
<proteinExistence type="predicted"/>
<accession>A0ABY4EF62</accession>
<sequence>MTTELFETEKYTFAISYDASDRDLNVHRIDAKTLGKSIESMAILIEKADEIIHGNSNSMHLYVSAPAQPGSLLVEFILEVLNPINAERVLTALQIMAVGAPIGRGVFSALKKINNEEIIEIHTQSNQKQTDIKLANGEVVKLDNDVAQLALSPVIRSNIKQIVSQPLNHRPMASFTILPISSDQKNIDIVKFNNSDIEIISKVKTVITQPIKETFEIISPFDRVDFKGKYGWRVTLNGQSVNVSIEDTYFLKLISSREKAFKKDDLFKITIEKTTHIDGIAEKNVKYKVVHVQEIEK</sequence>
<dbReference type="RefSeq" id="WP_019957776.1">
    <property type="nucleotide sequence ID" value="NZ_CP091512.1"/>
</dbReference>
<evidence type="ECO:0000313" key="2">
    <source>
        <dbReference type="Proteomes" id="UP000832034"/>
    </source>
</evidence>
<protein>
    <submittedName>
        <fullName evidence="1">Uncharacterized protein</fullName>
    </submittedName>
</protein>
<reference evidence="1" key="1">
    <citation type="submission" date="2021-12" db="EMBL/GenBank/DDBJ databases">
        <authorList>
            <person name="Veyrier F.J."/>
        </authorList>
    </citation>
    <scope>NUCLEOTIDE SEQUENCE</scope>
    <source>
        <strain evidence="1">SAG 1488-6</strain>
    </source>
</reference>
<name>A0ABY4EF62_VITST</name>
<gene>
    <name evidence="1" type="ORF">LVJ81_05975</name>
</gene>
<evidence type="ECO:0000313" key="1">
    <source>
        <dbReference type="EMBL" id="UOO93570.1"/>
    </source>
</evidence>
<keyword evidence="2" id="KW-1185">Reference proteome</keyword>
<dbReference type="EMBL" id="CP091512">
    <property type="protein sequence ID" value="UOO93570.1"/>
    <property type="molecule type" value="Genomic_DNA"/>
</dbReference>